<feature type="domain" description="TfoX N-terminal" evidence="2">
    <location>
        <begin position="35"/>
        <end position="115"/>
    </location>
</feature>
<evidence type="ECO:0000313" key="3">
    <source>
        <dbReference type="EMBL" id="TFH94419.1"/>
    </source>
</evidence>
<dbReference type="AlphaFoldDB" id="A0A4Y8WPZ9"/>
<dbReference type="STRING" id="1122973.GCA_000379925_00623"/>
<name>A0A4Y8WPZ9_9PORP</name>
<reference evidence="3 4" key="1">
    <citation type="submission" date="2019-03" db="EMBL/GenBank/DDBJ databases">
        <title>Porphyromonas levii Isolated from the Uterus of Dairy Cows.</title>
        <authorList>
            <person name="Francis A.M."/>
        </authorList>
    </citation>
    <scope>NUCLEOTIDE SEQUENCE [LARGE SCALE GENOMIC DNA]</scope>
    <source>
        <strain evidence="3 4">AF5678</strain>
    </source>
</reference>
<accession>A0A4Y8WPZ9</accession>
<keyword evidence="4" id="KW-1185">Reference proteome</keyword>
<dbReference type="EMBL" id="SPNC01000125">
    <property type="protein sequence ID" value="TFH94419.1"/>
    <property type="molecule type" value="Genomic_DNA"/>
</dbReference>
<evidence type="ECO:0000259" key="2">
    <source>
        <dbReference type="Pfam" id="PF04993"/>
    </source>
</evidence>
<organism evidence="3 4">
    <name type="scientific">Porphyromonas levii</name>
    <dbReference type="NCBI Taxonomy" id="28114"/>
    <lineage>
        <taxon>Bacteria</taxon>
        <taxon>Pseudomonadati</taxon>
        <taxon>Bacteroidota</taxon>
        <taxon>Bacteroidia</taxon>
        <taxon>Bacteroidales</taxon>
        <taxon>Porphyromonadaceae</taxon>
        <taxon>Porphyromonas</taxon>
    </lineage>
</organism>
<dbReference type="Gene3D" id="3.30.1460.30">
    <property type="entry name" value="YgaC/TfoX-N like chaperone"/>
    <property type="match status" value="1"/>
</dbReference>
<comment type="caution">
    <text evidence="3">The sequence shown here is derived from an EMBL/GenBank/DDBJ whole genome shotgun (WGS) entry which is preliminary data.</text>
</comment>
<evidence type="ECO:0000256" key="1">
    <source>
        <dbReference type="SAM" id="MobiDB-lite"/>
    </source>
</evidence>
<feature type="region of interest" description="Disordered" evidence="1">
    <location>
        <begin position="123"/>
        <end position="143"/>
    </location>
</feature>
<dbReference type="Pfam" id="PF04993">
    <property type="entry name" value="TfoX_N"/>
    <property type="match status" value="1"/>
</dbReference>
<proteinExistence type="predicted"/>
<sequence>MLNDKGGQYPFGAARLYHYFCRMNVSKEYARYVADQCSGAGEIRLRKMFGAYCLYCNDKVVAFLVHDEFLLKPTEAVRPLLKEVEEKELFPGSKGFFCITDIDNHRYMSDIVRATYEALPMPKPKRPKKPIKGDGLEKIINER</sequence>
<dbReference type="OrthoDB" id="9803291at2"/>
<dbReference type="RefSeq" id="WP_134849822.1">
    <property type="nucleotide sequence ID" value="NZ_CP197400.1"/>
</dbReference>
<gene>
    <name evidence="3" type="ORF">E4P47_07580</name>
</gene>
<protein>
    <submittedName>
        <fullName evidence="3">Competence protein TfoX</fullName>
    </submittedName>
</protein>
<feature type="compositionally biased region" description="Basic and acidic residues" evidence="1">
    <location>
        <begin position="131"/>
        <end position="143"/>
    </location>
</feature>
<dbReference type="Proteomes" id="UP000297225">
    <property type="component" value="Unassembled WGS sequence"/>
</dbReference>
<dbReference type="SUPFAM" id="SSF159894">
    <property type="entry name" value="YgaC/TfoX-N like"/>
    <property type="match status" value="1"/>
</dbReference>
<evidence type="ECO:0000313" key="4">
    <source>
        <dbReference type="Proteomes" id="UP000297225"/>
    </source>
</evidence>
<dbReference type="InterPro" id="IPR007076">
    <property type="entry name" value="TfoX_N"/>
</dbReference>